<feature type="transmembrane region" description="Helical" evidence="1">
    <location>
        <begin position="135"/>
        <end position="152"/>
    </location>
</feature>
<gene>
    <name evidence="2" type="ORF">ACFPFU_09475</name>
</gene>
<protein>
    <submittedName>
        <fullName evidence="2">Uncharacterized protein</fullName>
    </submittedName>
</protein>
<sequence>MKEEQDYIRDIAEIRSMMERSSKFLSLSGWAGIMAGIYGLAGVYIAYSVFHFYPVEIFDSTIGSGGISPNLLNVIVLAVIVLIMAIGTAIFLSHKKAVARGERLWNPTAKRLVVHMAVPLVVGGLLILIMIAKGMIGLIAPFSLLFYGLAIYNASNFTFEEMKILGLTQIGLGLISAYFVQYGILCWALGFGVLHIIYGIYMHYRYEK</sequence>
<feature type="transmembrane region" description="Helical" evidence="1">
    <location>
        <begin position="24"/>
        <end position="50"/>
    </location>
</feature>
<dbReference type="Proteomes" id="UP001595818">
    <property type="component" value="Unassembled WGS sequence"/>
</dbReference>
<name>A0ABV9SZX1_9BACT</name>
<comment type="caution">
    <text evidence="2">The sequence shown here is derived from an EMBL/GenBank/DDBJ whole genome shotgun (WGS) entry which is preliminary data.</text>
</comment>
<accession>A0ABV9SZX1</accession>
<dbReference type="RefSeq" id="WP_377063833.1">
    <property type="nucleotide sequence ID" value="NZ_JBHSJJ010000004.1"/>
</dbReference>
<proteinExistence type="predicted"/>
<organism evidence="2 3">
    <name type="scientific">Negadavirga shengliensis</name>
    <dbReference type="NCBI Taxonomy" id="1389218"/>
    <lineage>
        <taxon>Bacteria</taxon>
        <taxon>Pseudomonadati</taxon>
        <taxon>Bacteroidota</taxon>
        <taxon>Cytophagia</taxon>
        <taxon>Cytophagales</taxon>
        <taxon>Cyclobacteriaceae</taxon>
        <taxon>Negadavirga</taxon>
    </lineage>
</organism>
<feature type="transmembrane region" description="Helical" evidence="1">
    <location>
        <begin position="187"/>
        <end position="204"/>
    </location>
</feature>
<keyword evidence="1" id="KW-0812">Transmembrane</keyword>
<evidence type="ECO:0000313" key="2">
    <source>
        <dbReference type="EMBL" id="MFC4871916.1"/>
    </source>
</evidence>
<dbReference type="EMBL" id="JBHSJJ010000004">
    <property type="protein sequence ID" value="MFC4871916.1"/>
    <property type="molecule type" value="Genomic_DNA"/>
</dbReference>
<reference evidence="3" key="1">
    <citation type="journal article" date="2019" name="Int. J. Syst. Evol. Microbiol.">
        <title>The Global Catalogue of Microorganisms (GCM) 10K type strain sequencing project: providing services to taxonomists for standard genome sequencing and annotation.</title>
        <authorList>
            <consortium name="The Broad Institute Genomics Platform"/>
            <consortium name="The Broad Institute Genome Sequencing Center for Infectious Disease"/>
            <person name="Wu L."/>
            <person name="Ma J."/>
        </authorList>
    </citation>
    <scope>NUCLEOTIDE SEQUENCE [LARGE SCALE GENOMIC DNA]</scope>
    <source>
        <strain evidence="3">CGMCC 4.7466</strain>
    </source>
</reference>
<evidence type="ECO:0000256" key="1">
    <source>
        <dbReference type="SAM" id="Phobius"/>
    </source>
</evidence>
<keyword evidence="1" id="KW-1133">Transmembrane helix</keyword>
<feature type="transmembrane region" description="Helical" evidence="1">
    <location>
        <begin position="70"/>
        <end position="92"/>
    </location>
</feature>
<keyword evidence="3" id="KW-1185">Reference proteome</keyword>
<evidence type="ECO:0000313" key="3">
    <source>
        <dbReference type="Proteomes" id="UP001595818"/>
    </source>
</evidence>
<keyword evidence="1" id="KW-0472">Membrane</keyword>
<feature type="transmembrane region" description="Helical" evidence="1">
    <location>
        <begin position="112"/>
        <end position="129"/>
    </location>
</feature>